<dbReference type="InterPro" id="IPR021530">
    <property type="entry name" value="AllH-like"/>
</dbReference>
<sequence>MFINVAAIDQYLLNESFAYQNWHVHSIYKNSFNLQTEEKKELVVVTTTDYPFLPNGIYLNRNDFFNIRATIKMGDSLLWGKERLSFSDHHLILTHGETYTSEIEHSGEWMESAMEYFTFYCKKLKKETGFQRSLTELIEVENPFMHAISMLSSEQIEEQRRGVAFFLGRGPGLTTTGDDMLLGHLAAMTLLKKNSKNVKLLLHEELRATTSPTTDVSLHYLKCGIVGRFSRPVKDLMQLLVEECSQEQMKLGVEAVINFGHTSGIDLLAGFLGTVAYFRGK</sequence>
<protein>
    <recommendedName>
        <fullName evidence="3">DUF2877 domain-containing protein</fullName>
    </recommendedName>
</protein>
<evidence type="ECO:0008006" key="3">
    <source>
        <dbReference type="Google" id="ProtNLM"/>
    </source>
</evidence>
<dbReference type="OrthoDB" id="4933449at2"/>
<name>A0A1E5KYV1_9ENTE</name>
<reference evidence="1 2" key="1">
    <citation type="submission" date="2016-09" db="EMBL/GenBank/DDBJ databases">
        <authorList>
            <person name="Capua I."/>
            <person name="De Benedictis P."/>
            <person name="Joannis T."/>
            <person name="Lombin L.H."/>
            <person name="Cattoli G."/>
        </authorList>
    </citation>
    <scope>NUCLEOTIDE SEQUENCE [LARGE SCALE GENOMIC DNA]</scope>
    <source>
        <strain evidence="1 2">LMG 25899</strain>
    </source>
</reference>
<proteinExistence type="predicted"/>
<organism evidence="1 2">
    <name type="scientific">Enterococcus rivorum</name>
    <dbReference type="NCBI Taxonomy" id="762845"/>
    <lineage>
        <taxon>Bacteria</taxon>
        <taxon>Bacillati</taxon>
        <taxon>Bacillota</taxon>
        <taxon>Bacilli</taxon>
        <taxon>Lactobacillales</taxon>
        <taxon>Enterococcaceae</taxon>
        <taxon>Enterococcus</taxon>
    </lineage>
</organism>
<dbReference type="Pfam" id="PF11392">
    <property type="entry name" value="AllH"/>
    <property type="match status" value="1"/>
</dbReference>
<accession>A0A1E5KYV1</accession>
<comment type="caution">
    <text evidence="1">The sequence shown here is derived from an EMBL/GenBank/DDBJ whole genome shotgun (WGS) entry which is preliminary data.</text>
</comment>
<dbReference type="STRING" id="762845.BCR26_01625"/>
<keyword evidence="2" id="KW-1185">Reference proteome</keyword>
<dbReference type="RefSeq" id="WP_069697953.1">
    <property type="nucleotide sequence ID" value="NZ_JAGGMA010000002.1"/>
</dbReference>
<dbReference type="EMBL" id="MIEK01000012">
    <property type="protein sequence ID" value="OEH82998.1"/>
    <property type="molecule type" value="Genomic_DNA"/>
</dbReference>
<gene>
    <name evidence="1" type="ORF">BCR26_01625</name>
</gene>
<dbReference type="AlphaFoldDB" id="A0A1E5KYV1"/>
<evidence type="ECO:0000313" key="1">
    <source>
        <dbReference type="EMBL" id="OEH82998.1"/>
    </source>
</evidence>
<evidence type="ECO:0000313" key="2">
    <source>
        <dbReference type="Proteomes" id="UP000095256"/>
    </source>
</evidence>
<dbReference type="Proteomes" id="UP000095256">
    <property type="component" value="Unassembled WGS sequence"/>
</dbReference>